<dbReference type="Pfam" id="PF01553">
    <property type="entry name" value="Acyltransferase"/>
    <property type="match status" value="2"/>
</dbReference>
<dbReference type="EMBL" id="KN831768">
    <property type="protein sequence ID" value="KIM49150.1"/>
    <property type="molecule type" value="Genomic_DNA"/>
</dbReference>
<dbReference type="GO" id="GO:0016287">
    <property type="term" value="F:glycerone-phosphate O-acyltransferase activity"/>
    <property type="evidence" value="ECO:0007669"/>
    <property type="project" value="TreeGrafter"/>
</dbReference>
<sequence>MSYDAAMLFWRTVTQIFFREIRPRGAFNIPTDGPVIFVGAPHNNQFLDPLLLSLEVYRETHRHVQFLTAATSMKRKWVGFFARLMDSIPVARAADMAKPGSGRILISPDDPCLILGEGTKFLTEFSPRMQIMLPKSVNSALAEVSEVISDTQLRIKKEFGGESGKGTVRIREKLAELKTEGVTGLEYKTLPFVDQQDMYRLVYKSLKKGGSIGIFPEGGSHDRTDLLPLKAGVSIMALGAMANDPNVQVKIVPVGLSYFHADRFRSRAVVEFGTALDVPSELVDMFKQGGSLKREAVSKFLDLIYNGLKTVTIRAPDYDTLMLIQAVRRLYKTPGQHLTLGQVVELNRRLLEGYVHFKDEPRVQRLREDVLKYNRIVRDLGLRDHQVPRAQKAGWKTLGLLTYRVCLLLVWTILALPGTLLNGPILILASIISRKKAKDALAASVVKIAGRDVLATWKVLIALGVTPVLYSLYAILATVIAVRAKAPLKLKVSTPLLVLVALPFMNYAALKFGEAGMDVLKSLPPLIVALVPGQQRSLDKLKAMRIDLSNQVASLINDFGPKLYDDFNESRILVPSASAPPSSGTSGLWRRKSSTGAVDAQGLGLTHPMTWIDERLFGWSRSATRGTSAWGGNVDDTSRINTPDDSDEEDTGDYDNVVGLVGDEHTPASYKSRSRQSSYADLQRLRMAPLSSQTRTENEDHVRLSHRTRKASLSDGVAVTRIAAMDPGESFSAATQDLNDEISHAKTL</sequence>
<dbReference type="Proteomes" id="UP000053424">
    <property type="component" value="Unassembled WGS sequence"/>
</dbReference>
<evidence type="ECO:0000256" key="1">
    <source>
        <dbReference type="SAM" id="MobiDB-lite"/>
    </source>
</evidence>
<evidence type="ECO:0000259" key="3">
    <source>
        <dbReference type="SMART" id="SM00563"/>
    </source>
</evidence>
<feature type="transmembrane region" description="Helical" evidence="2">
    <location>
        <begin position="453"/>
        <end position="480"/>
    </location>
</feature>
<dbReference type="PANTHER" id="PTHR31605">
    <property type="entry name" value="GLYCEROL-3-PHOSPHATE O-ACYLTRANSFERASE 1"/>
    <property type="match status" value="1"/>
</dbReference>
<evidence type="ECO:0000313" key="4">
    <source>
        <dbReference type="EMBL" id="KIM49150.1"/>
    </source>
</evidence>
<reference evidence="5" key="2">
    <citation type="submission" date="2015-01" db="EMBL/GenBank/DDBJ databases">
        <title>Evolutionary Origins and Diversification of the Mycorrhizal Mutualists.</title>
        <authorList>
            <consortium name="DOE Joint Genome Institute"/>
            <consortium name="Mycorrhizal Genomics Consortium"/>
            <person name="Kohler A."/>
            <person name="Kuo A."/>
            <person name="Nagy L.G."/>
            <person name="Floudas D."/>
            <person name="Copeland A."/>
            <person name="Barry K.W."/>
            <person name="Cichocki N."/>
            <person name="Veneault-Fourrey C."/>
            <person name="LaButti K."/>
            <person name="Lindquist E.A."/>
            <person name="Lipzen A."/>
            <person name="Lundell T."/>
            <person name="Morin E."/>
            <person name="Murat C."/>
            <person name="Riley R."/>
            <person name="Ohm R."/>
            <person name="Sun H."/>
            <person name="Tunlid A."/>
            <person name="Henrissat B."/>
            <person name="Grigoriev I.V."/>
            <person name="Hibbett D.S."/>
            <person name="Martin F."/>
        </authorList>
    </citation>
    <scope>NUCLEOTIDE SEQUENCE [LARGE SCALE GENOMIC DNA]</scope>
    <source>
        <strain evidence="5">h7</strain>
    </source>
</reference>
<dbReference type="SUPFAM" id="SSF69593">
    <property type="entry name" value="Glycerol-3-phosphate (1)-acyltransferase"/>
    <property type="match status" value="1"/>
</dbReference>
<feature type="region of interest" description="Disordered" evidence="1">
    <location>
        <begin position="625"/>
        <end position="654"/>
    </location>
</feature>
<protein>
    <recommendedName>
        <fullName evidence="3">Phospholipid/glycerol acyltransferase domain-containing protein</fullName>
    </recommendedName>
</protein>
<reference evidence="4 5" key="1">
    <citation type="submission" date="2014-04" db="EMBL/GenBank/DDBJ databases">
        <authorList>
            <consortium name="DOE Joint Genome Institute"/>
            <person name="Kuo A."/>
            <person name="Gay G."/>
            <person name="Dore J."/>
            <person name="Kohler A."/>
            <person name="Nagy L.G."/>
            <person name="Floudas D."/>
            <person name="Copeland A."/>
            <person name="Barry K.W."/>
            <person name="Cichocki N."/>
            <person name="Veneault-Fourrey C."/>
            <person name="LaButti K."/>
            <person name="Lindquist E.A."/>
            <person name="Lipzen A."/>
            <person name="Lundell T."/>
            <person name="Morin E."/>
            <person name="Murat C."/>
            <person name="Sun H."/>
            <person name="Tunlid A."/>
            <person name="Henrissat B."/>
            <person name="Grigoriev I.V."/>
            <person name="Hibbett D.S."/>
            <person name="Martin F."/>
            <person name="Nordberg H.P."/>
            <person name="Cantor M.N."/>
            <person name="Hua S.X."/>
        </authorList>
    </citation>
    <scope>NUCLEOTIDE SEQUENCE [LARGE SCALE GENOMIC DNA]</scope>
    <source>
        <strain evidence="5">h7</strain>
    </source>
</reference>
<dbReference type="HOGENOM" id="CLU_007860_2_0_1"/>
<dbReference type="AlphaFoldDB" id="A0A0C3CKC5"/>
<dbReference type="SMART" id="SM00563">
    <property type="entry name" value="PlsC"/>
    <property type="match status" value="1"/>
</dbReference>
<keyword evidence="2" id="KW-0812">Transmembrane</keyword>
<keyword evidence="5" id="KW-1185">Reference proteome</keyword>
<feature type="domain" description="Phospholipid/glycerol acyltransferase" evidence="3">
    <location>
        <begin position="35"/>
        <end position="259"/>
    </location>
</feature>
<keyword evidence="2" id="KW-0472">Membrane</keyword>
<dbReference type="STRING" id="686832.A0A0C3CKC5"/>
<feature type="compositionally biased region" description="Acidic residues" evidence="1">
    <location>
        <begin position="644"/>
        <end position="653"/>
    </location>
</feature>
<accession>A0A0C3CKC5</accession>
<dbReference type="InterPro" id="IPR052744">
    <property type="entry name" value="GPAT/DAPAT"/>
</dbReference>
<organism evidence="4 5">
    <name type="scientific">Hebeloma cylindrosporum</name>
    <dbReference type="NCBI Taxonomy" id="76867"/>
    <lineage>
        <taxon>Eukaryota</taxon>
        <taxon>Fungi</taxon>
        <taxon>Dikarya</taxon>
        <taxon>Basidiomycota</taxon>
        <taxon>Agaricomycotina</taxon>
        <taxon>Agaricomycetes</taxon>
        <taxon>Agaricomycetidae</taxon>
        <taxon>Agaricales</taxon>
        <taxon>Agaricineae</taxon>
        <taxon>Hymenogastraceae</taxon>
        <taxon>Hebeloma</taxon>
    </lineage>
</organism>
<dbReference type="GO" id="GO:0008654">
    <property type="term" value="P:phospholipid biosynthetic process"/>
    <property type="evidence" value="ECO:0007669"/>
    <property type="project" value="TreeGrafter"/>
</dbReference>
<dbReference type="PANTHER" id="PTHR31605:SF0">
    <property type="entry name" value="GLYCEROL-3-PHOSPHATE O-ACYLTRANSFERASE 1"/>
    <property type="match status" value="1"/>
</dbReference>
<dbReference type="InterPro" id="IPR002123">
    <property type="entry name" value="Plipid/glycerol_acylTrfase"/>
</dbReference>
<name>A0A0C3CKC5_HEBCY</name>
<dbReference type="GO" id="GO:0004366">
    <property type="term" value="F:glycerol-3-phosphate O-acyltransferase activity"/>
    <property type="evidence" value="ECO:0007669"/>
    <property type="project" value="TreeGrafter"/>
</dbReference>
<gene>
    <name evidence="4" type="ORF">M413DRAFT_438316</name>
</gene>
<evidence type="ECO:0000313" key="5">
    <source>
        <dbReference type="Proteomes" id="UP000053424"/>
    </source>
</evidence>
<proteinExistence type="predicted"/>
<keyword evidence="2" id="KW-1133">Transmembrane helix</keyword>
<feature type="transmembrane region" description="Helical" evidence="2">
    <location>
        <begin position="408"/>
        <end position="432"/>
    </location>
</feature>
<dbReference type="OrthoDB" id="2427554at2759"/>
<evidence type="ECO:0000256" key="2">
    <source>
        <dbReference type="SAM" id="Phobius"/>
    </source>
</evidence>